<feature type="compositionally biased region" description="Polar residues" evidence="1">
    <location>
        <begin position="2174"/>
        <end position="2186"/>
    </location>
</feature>
<feature type="compositionally biased region" description="Polar residues" evidence="1">
    <location>
        <begin position="1125"/>
        <end position="1165"/>
    </location>
</feature>
<name>A0ABR1K3B9_9AGAR</name>
<feature type="compositionally biased region" description="Polar residues" evidence="1">
    <location>
        <begin position="244"/>
        <end position="255"/>
    </location>
</feature>
<feature type="compositionally biased region" description="Basic and acidic residues" evidence="1">
    <location>
        <begin position="1057"/>
        <end position="1076"/>
    </location>
</feature>
<feature type="compositionally biased region" description="Pro residues" evidence="1">
    <location>
        <begin position="436"/>
        <end position="453"/>
    </location>
</feature>
<feature type="region of interest" description="Disordered" evidence="1">
    <location>
        <begin position="59"/>
        <end position="169"/>
    </location>
</feature>
<feature type="compositionally biased region" description="Pro residues" evidence="1">
    <location>
        <begin position="1570"/>
        <end position="1583"/>
    </location>
</feature>
<feature type="compositionally biased region" description="Low complexity" evidence="1">
    <location>
        <begin position="195"/>
        <end position="215"/>
    </location>
</feature>
<feature type="compositionally biased region" description="Low complexity" evidence="1">
    <location>
        <begin position="2033"/>
        <end position="2053"/>
    </location>
</feature>
<feature type="region of interest" description="Disordered" evidence="1">
    <location>
        <begin position="1815"/>
        <end position="1836"/>
    </location>
</feature>
<feature type="compositionally biased region" description="Polar residues" evidence="1">
    <location>
        <begin position="1172"/>
        <end position="1189"/>
    </location>
</feature>
<feature type="region of interest" description="Disordered" evidence="1">
    <location>
        <begin position="302"/>
        <end position="693"/>
    </location>
</feature>
<feature type="compositionally biased region" description="Gly residues" evidence="1">
    <location>
        <begin position="798"/>
        <end position="818"/>
    </location>
</feature>
<feature type="compositionally biased region" description="Polar residues" evidence="1">
    <location>
        <begin position="1242"/>
        <end position="1251"/>
    </location>
</feature>
<feature type="compositionally biased region" description="Basic and acidic residues" evidence="1">
    <location>
        <begin position="2137"/>
        <end position="2168"/>
    </location>
</feature>
<feature type="compositionally biased region" description="Basic residues" evidence="1">
    <location>
        <begin position="257"/>
        <end position="268"/>
    </location>
</feature>
<feature type="region of interest" description="Disordered" evidence="1">
    <location>
        <begin position="1125"/>
        <end position="1198"/>
    </location>
</feature>
<feature type="compositionally biased region" description="Basic and acidic residues" evidence="1">
    <location>
        <begin position="111"/>
        <end position="125"/>
    </location>
</feature>
<gene>
    <name evidence="2" type="ORF">VKT23_000174</name>
</gene>
<feature type="compositionally biased region" description="Basic and acidic residues" evidence="1">
    <location>
        <begin position="509"/>
        <end position="553"/>
    </location>
</feature>
<feature type="compositionally biased region" description="Acidic residues" evidence="1">
    <location>
        <begin position="324"/>
        <end position="335"/>
    </location>
</feature>
<dbReference type="EMBL" id="JBANRG010000001">
    <property type="protein sequence ID" value="KAK7472061.1"/>
    <property type="molecule type" value="Genomic_DNA"/>
</dbReference>
<comment type="caution">
    <text evidence="2">The sequence shown here is derived from an EMBL/GenBank/DDBJ whole genome shotgun (WGS) entry which is preliminary data.</text>
</comment>
<feature type="compositionally biased region" description="Basic and acidic residues" evidence="1">
    <location>
        <begin position="565"/>
        <end position="584"/>
    </location>
</feature>
<feature type="compositionally biased region" description="Polar residues" evidence="1">
    <location>
        <begin position="624"/>
        <end position="639"/>
    </location>
</feature>
<feature type="compositionally biased region" description="Low complexity" evidence="1">
    <location>
        <begin position="481"/>
        <end position="498"/>
    </location>
</feature>
<feature type="compositionally biased region" description="Acidic residues" evidence="1">
    <location>
        <begin position="1819"/>
        <end position="1832"/>
    </location>
</feature>
<proteinExistence type="predicted"/>
<feature type="compositionally biased region" description="Basic residues" evidence="1">
    <location>
        <begin position="933"/>
        <end position="946"/>
    </location>
</feature>
<protein>
    <submittedName>
        <fullName evidence="2">Uncharacterized protein</fullName>
    </submittedName>
</protein>
<feature type="compositionally biased region" description="Basic residues" evidence="1">
    <location>
        <begin position="889"/>
        <end position="903"/>
    </location>
</feature>
<feature type="region of interest" description="Disordered" evidence="1">
    <location>
        <begin position="795"/>
        <end position="960"/>
    </location>
</feature>
<feature type="region of interest" description="Disordered" evidence="1">
    <location>
        <begin position="2029"/>
        <end position="2251"/>
    </location>
</feature>
<feature type="compositionally biased region" description="Basic and acidic residues" evidence="1">
    <location>
        <begin position="597"/>
        <end position="623"/>
    </location>
</feature>
<feature type="region of interest" description="Disordered" evidence="1">
    <location>
        <begin position="195"/>
        <end position="288"/>
    </location>
</feature>
<feature type="compositionally biased region" description="Basic and acidic residues" evidence="1">
    <location>
        <begin position="643"/>
        <end position="670"/>
    </location>
</feature>
<feature type="compositionally biased region" description="Low complexity" evidence="1">
    <location>
        <begin position="2194"/>
        <end position="2205"/>
    </location>
</feature>
<keyword evidence="3" id="KW-1185">Reference proteome</keyword>
<feature type="compositionally biased region" description="Basic and acidic residues" evidence="1">
    <location>
        <begin position="1214"/>
        <end position="1225"/>
    </location>
</feature>
<organism evidence="2 3">
    <name type="scientific">Marasmiellus scandens</name>
    <dbReference type="NCBI Taxonomy" id="2682957"/>
    <lineage>
        <taxon>Eukaryota</taxon>
        <taxon>Fungi</taxon>
        <taxon>Dikarya</taxon>
        <taxon>Basidiomycota</taxon>
        <taxon>Agaricomycotina</taxon>
        <taxon>Agaricomycetes</taxon>
        <taxon>Agaricomycetidae</taxon>
        <taxon>Agaricales</taxon>
        <taxon>Marasmiineae</taxon>
        <taxon>Omphalotaceae</taxon>
        <taxon>Marasmiellus</taxon>
    </lineage>
</organism>
<feature type="compositionally biased region" description="Polar residues" evidence="1">
    <location>
        <begin position="2091"/>
        <end position="2119"/>
    </location>
</feature>
<dbReference type="Proteomes" id="UP001498398">
    <property type="component" value="Unassembled WGS sequence"/>
</dbReference>
<feature type="compositionally biased region" description="Acidic residues" evidence="1">
    <location>
        <begin position="397"/>
        <end position="421"/>
    </location>
</feature>
<feature type="region of interest" description="Disordered" evidence="1">
    <location>
        <begin position="1210"/>
        <end position="1532"/>
    </location>
</feature>
<feature type="compositionally biased region" description="Acidic residues" evidence="1">
    <location>
        <begin position="1288"/>
        <end position="1298"/>
    </location>
</feature>
<feature type="region of interest" description="Disordered" evidence="1">
    <location>
        <begin position="1956"/>
        <end position="1995"/>
    </location>
</feature>
<feature type="compositionally biased region" description="Basic and acidic residues" evidence="1">
    <location>
        <begin position="1443"/>
        <end position="1453"/>
    </location>
</feature>
<evidence type="ECO:0000313" key="2">
    <source>
        <dbReference type="EMBL" id="KAK7472061.1"/>
    </source>
</evidence>
<feature type="compositionally biased region" description="Polar residues" evidence="1">
    <location>
        <begin position="1405"/>
        <end position="1414"/>
    </location>
</feature>
<sequence>MDDSPTTDASTELVTIACRFVPYDQWLITHVDASWKVSQVKAWLLAKCYNSFYPPRLSASTPLPSSAPPIKPPERPNRKKNRRPASPIVFAPEPPNSSRGGVYDSDEDEDNATRDPDEHYYDEHGIYGAGDPDSSSALSRTRAGAKTRVGGPRAPGRGGGGDGGDMIEVASSVGKSSAGMSNISYVSQISGLTYASTASKASSSKRSEASRASASQVSPQEDYSGASGGAASPGVLPPIDTSLGVGTSARNTDTIRANKRKKGPKGPRRPVSPITFAPMGKSPTSGVIAKGGFVSYETYATYSPEEGYPGPYSLARGTRGDGEARDEDGEGEEESREGREVDMQSIESTSTTKVQKSNAGNVLGYKRLLGPTDPPYYPYTSQAYSSEDEGTVLTMGYEDEEDDDDDDAEEEDDYDNEEDADDKERNPEAEEDLDPDAPPPGTGRIGPGPPVPLVPNRLGDTSSSTMPGAASASTDSHTYVASSATGSTAQTQNTTTTTPSERLAGLFTSKKDKEKDSAKDKSKSKDKDKSKEKSKSKSSKKTKDKEKDKDKSSKSKSSSSKAHRSKLEKPHDRDRDPHFPREWDWDFDWTRSGIGTGKDRTKDWVESERYRDKERQREKERELFTSSISAMSGISTRGSRASRAKDELEGDRDRDRERERGDRDREREGDNANGNTNSNRYKKERELARKSRGNPSFTAYHPMLVTVIRFSTGQILEDHFALGWYELKPYELLEIHRKGVILSLPRTLTLEYISPYWEGSVRALRVVLRAPASGLGASSSAVGVGTMSVGSTSAQTGAGTGGGGGGGTTGASGTGGTLKGKDLREIHENRLRERIGVERHSSLRERGERDYERDRDRDRDREQERNRAPGAEALMTYTTGKERPDSRATSHHHGQGQGHKRKNSLGPYYTAGLGAGPGLEDGKNAETAQTTSQHHRHEHSHSHSHVQTHSQTHNHQDSRRRRPLHFDWRDRWVFIKDGVLNIWKDRDDPNTAQYLPLSDLTDVRGAEQLGKSLTVSSRLAPPGHQHNPSDISGLRGMLGLTASSSNQRIVCAKFKSKMRDGRGDDGKKKVEKEKEGQSLSLSLARVPEDSSTHGHGHGHAYRAPGSFPPSSQVPAQMTIVSTTISAGGRTRTSSQPVFSPPSSKQAGKPTSSFLRAKQQSQTTQLDRPLSISGASPPTSNPGSLSSSPTLRPFMAPPLSMRIQSPELLSAAVTSEKDREKERERLIVISGGSSSSKSTSFSQIANAENESSGYPYIKDKGKGKATSPSTPTASGLAATAPTMGTDDGHESDDEADEGMSDGNMSGSGFLGGGGAESPPFAVSGSPPGGAIRSTGVVRPLPSLPSTPAFPDRFSSAGSSPKSGIVAGTASKGKEGTPELEPAQEDTVKLGVHPRIETDLGDEDLSGFSSDGTLSSPVFAHSDSDSDINSMRRGYGYGFERRRKTKEERDGEGRRTVSGSSAAPSGGGGVDSRWRTPGDDGESDNAAPEADSSYVYVDDPHETAKEHHSRATSRAQTSRPKSRVKSREKESGGEWIVLDLQDEHAFRSFLRVLHRHAPHVLSSSFLSQLPSFNPPNQAPVTPTPTPVAGATSFSDERRAEGTEILPERLSRVLENPEHADTDSLSSSRLQSDSTTDTPTTATTFQSSEQSSSSSPALHKSLPSLSIPSSKPNFHHPSPLQALRSKRSHLGTGPLVDTYGTFGALPYPEWRTEVVTRAQRAGMGELTRAMEFLFQGDKSRSLGISSSLFGFDPFTKINMVTPTADIEESDVPKTDFRREQRKRGRKMTIEQENIAMGISGDSPADGDSIQTLGRNIDRIDSADQDSTDSGEESSDTEWLGWMADLRRQAHVTKETEAKKLLEQDPDEYLSDYTPQDDHRRYQEKQKLLEPTAEVVVTTPTQHGYQHSGTPPNPVVVSRSQSAMPVTPLRSETIVPQVLTSPSSNESLNMSGKARGRKLSFGVSPVDQSSSAVGRLERSNSRSRLPGHQRQASNSRTPNLLHFASTGFINSSAQAAREKEFPSGLAISATRRPSMPALSSTSQAQAQSAASMSLTSSPLNPQHSFQQQQQMPASGYRPVKPLLIPSSPGVENNFGIESSSRNTMPRRSSTAELPQPVNPSGSAISLGRSGSVISRGPGLLRKKDPDAEKARQKGKGKRETEVYTEESKDSRKPRLSLSMANSASQQNLAEVQTAIARTQSPPISPTSQSFVSRQIRRVRSGSSLLSGNEGGPEPKPSKESPKNNPPVKKNKGIMRGVAMRAERLISGLESTLDFVDARQ</sequence>
<feature type="compositionally biased region" description="Low complexity" evidence="1">
    <location>
        <begin position="1229"/>
        <end position="1241"/>
    </location>
</feature>
<reference evidence="2 3" key="1">
    <citation type="submission" date="2024-01" db="EMBL/GenBank/DDBJ databases">
        <title>A draft genome for the cacao thread blight pathogen Marasmiellus scandens.</title>
        <authorList>
            <person name="Baruah I.K."/>
            <person name="Leung J."/>
            <person name="Bukari Y."/>
            <person name="Amoako-Attah I."/>
            <person name="Meinhardt L.W."/>
            <person name="Bailey B.A."/>
            <person name="Cohen S.P."/>
        </authorList>
    </citation>
    <scope>NUCLEOTIDE SEQUENCE [LARGE SCALE GENOMIC DNA]</scope>
    <source>
        <strain evidence="2 3">GH-19</strain>
    </source>
</reference>
<feature type="compositionally biased region" description="Polar residues" evidence="1">
    <location>
        <begin position="345"/>
        <end position="360"/>
    </location>
</feature>
<feature type="compositionally biased region" description="Basic and acidic residues" evidence="1">
    <location>
        <begin position="1592"/>
        <end position="1619"/>
    </location>
</feature>
<feature type="compositionally biased region" description="Low complexity" evidence="1">
    <location>
        <begin position="1620"/>
        <end position="1669"/>
    </location>
</feature>
<accession>A0ABR1K3B9</accession>
<feature type="region of interest" description="Disordered" evidence="1">
    <location>
        <begin position="1570"/>
        <end position="1676"/>
    </location>
</feature>
<evidence type="ECO:0000313" key="3">
    <source>
        <dbReference type="Proteomes" id="UP001498398"/>
    </source>
</evidence>
<feature type="compositionally biased region" description="Basic and acidic residues" evidence="1">
    <location>
        <begin position="819"/>
        <end position="867"/>
    </location>
</feature>
<feature type="compositionally biased region" description="Polar residues" evidence="1">
    <location>
        <begin position="459"/>
        <end position="480"/>
    </location>
</feature>
<feature type="region of interest" description="Disordered" evidence="1">
    <location>
        <begin position="1056"/>
        <end position="1113"/>
    </location>
</feature>
<evidence type="ECO:0000256" key="1">
    <source>
        <dbReference type="SAM" id="MobiDB-lite"/>
    </source>
</evidence>